<name>A0AAV9V3W3_9PEZI</name>
<gene>
    <name evidence="2" type="ORF">TWF696_009927</name>
</gene>
<comment type="caution">
    <text evidence="2">The sequence shown here is derived from an EMBL/GenBank/DDBJ whole genome shotgun (WGS) entry which is preliminary data.</text>
</comment>
<evidence type="ECO:0000256" key="1">
    <source>
        <dbReference type="SAM" id="MobiDB-lite"/>
    </source>
</evidence>
<dbReference type="EMBL" id="JAVHNQ010000003">
    <property type="protein sequence ID" value="KAK6353480.1"/>
    <property type="molecule type" value="Genomic_DNA"/>
</dbReference>
<accession>A0AAV9V3W3</accession>
<protein>
    <submittedName>
        <fullName evidence="2">Uncharacterized protein</fullName>
    </submittedName>
</protein>
<sequence>MFDHPDDRGNTLVKRLFGKSRRSFFRKSSNATSGPSNSHNSFDRSSRGSFAGMSDQEQRRESMPSPTNIGRVTSTQMSSTESQRETFTMPPPQPQPPKRPIGEKIVRWLKYGPVD</sequence>
<feature type="compositionally biased region" description="Polar residues" evidence="1">
    <location>
        <begin position="64"/>
        <end position="81"/>
    </location>
</feature>
<feature type="compositionally biased region" description="Pro residues" evidence="1">
    <location>
        <begin position="89"/>
        <end position="99"/>
    </location>
</feature>
<feature type="region of interest" description="Disordered" evidence="1">
    <location>
        <begin position="1"/>
        <end position="104"/>
    </location>
</feature>
<evidence type="ECO:0000313" key="2">
    <source>
        <dbReference type="EMBL" id="KAK6353480.1"/>
    </source>
</evidence>
<feature type="compositionally biased region" description="Basic residues" evidence="1">
    <location>
        <begin position="16"/>
        <end position="25"/>
    </location>
</feature>
<dbReference type="Proteomes" id="UP001375240">
    <property type="component" value="Unassembled WGS sequence"/>
</dbReference>
<evidence type="ECO:0000313" key="3">
    <source>
        <dbReference type="Proteomes" id="UP001375240"/>
    </source>
</evidence>
<dbReference type="AlphaFoldDB" id="A0AAV9V3W3"/>
<organism evidence="2 3">
    <name type="scientific">Orbilia brochopaga</name>
    <dbReference type="NCBI Taxonomy" id="3140254"/>
    <lineage>
        <taxon>Eukaryota</taxon>
        <taxon>Fungi</taxon>
        <taxon>Dikarya</taxon>
        <taxon>Ascomycota</taxon>
        <taxon>Pezizomycotina</taxon>
        <taxon>Orbiliomycetes</taxon>
        <taxon>Orbiliales</taxon>
        <taxon>Orbiliaceae</taxon>
        <taxon>Orbilia</taxon>
    </lineage>
</organism>
<proteinExistence type="predicted"/>
<keyword evidence="3" id="KW-1185">Reference proteome</keyword>
<feature type="compositionally biased region" description="Polar residues" evidence="1">
    <location>
        <begin position="30"/>
        <end position="40"/>
    </location>
</feature>
<reference evidence="2 3" key="1">
    <citation type="submission" date="2019-10" db="EMBL/GenBank/DDBJ databases">
        <authorList>
            <person name="Palmer J.M."/>
        </authorList>
    </citation>
    <scope>NUCLEOTIDE SEQUENCE [LARGE SCALE GENOMIC DNA]</scope>
    <source>
        <strain evidence="2 3">TWF696</strain>
    </source>
</reference>